<keyword evidence="2" id="KW-1185">Reference proteome</keyword>
<accession>A0A5B9QBZ6</accession>
<reference evidence="1 2" key="1">
    <citation type="submission" date="2019-08" db="EMBL/GenBank/DDBJ databases">
        <title>Deep-cultivation of Planctomycetes and their phenomic and genomic characterization uncovers novel biology.</title>
        <authorList>
            <person name="Wiegand S."/>
            <person name="Jogler M."/>
            <person name="Boedeker C."/>
            <person name="Pinto D."/>
            <person name="Vollmers J."/>
            <person name="Rivas-Marin E."/>
            <person name="Kohn T."/>
            <person name="Peeters S.H."/>
            <person name="Heuer A."/>
            <person name="Rast P."/>
            <person name="Oberbeckmann S."/>
            <person name="Bunk B."/>
            <person name="Jeske O."/>
            <person name="Meyerdierks A."/>
            <person name="Storesund J.E."/>
            <person name="Kallscheuer N."/>
            <person name="Luecker S."/>
            <person name="Lage O.M."/>
            <person name="Pohl T."/>
            <person name="Merkel B.J."/>
            <person name="Hornburger P."/>
            <person name="Mueller R.-W."/>
            <person name="Bruemmer F."/>
            <person name="Labrenz M."/>
            <person name="Spormann A.M."/>
            <person name="Op den Camp H."/>
            <person name="Overmann J."/>
            <person name="Amann R."/>
            <person name="Jetten M.S.M."/>
            <person name="Mascher T."/>
            <person name="Medema M.H."/>
            <person name="Devos D.P."/>
            <person name="Kaster A.-K."/>
            <person name="Ovreas L."/>
            <person name="Rohde M."/>
            <person name="Galperin M.Y."/>
            <person name="Jogler C."/>
        </authorList>
    </citation>
    <scope>NUCLEOTIDE SEQUENCE [LARGE SCALE GENOMIC DNA]</scope>
    <source>
        <strain evidence="1 2">Pr1d</strain>
    </source>
</reference>
<organism evidence="1 2">
    <name type="scientific">Bythopirellula goksoeyrii</name>
    <dbReference type="NCBI Taxonomy" id="1400387"/>
    <lineage>
        <taxon>Bacteria</taxon>
        <taxon>Pseudomonadati</taxon>
        <taxon>Planctomycetota</taxon>
        <taxon>Planctomycetia</taxon>
        <taxon>Pirellulales</taxon>
        <taxon>Lacipirellulaceae</taxon>
        <taxon>Bythopirellula</taxon>
    </lineage>
</organism>
<protein>
    <submittedName>
        <fullName evidence="1">Uncharacterized protein</fullName>
    </submittedName>
</protein>
<dbReference type="Proteomes" id="UP000323917">
    <property type="component" value="Chromosome"/>
</dbReference>
<evidence type="ECO:0000313" key="1">
    <source>
        <dbReference type="EMBL" id="QEG34436.1"/>
    </source>
</evidence>
<dbReference type="EMBL" id="CP042913">
    <property type="protein sequence ID" value="QEG34436.1"/>
    <property type="molecule type" value="Genomic_DNA"/>
</dbReference>
<sequence>MPSLVSEEKLQEISSEVEESIKRMDWEEAFEIEPATPNKELEKELAICISVGEKSNS</sequence>
<name>A0A5B9QBZ6_9BACT</name>
<dbReference type="RefSeq" id="WP_168205118.1">
    <property type="nucleotide sequence ID" value="NZ_CP042913.1"/>
</dbReference>
<gene>
    <name evidence="1" type="ORF">Pr1d_17150</name>
</gene>
<proteinExistence type="predicted"/>
<dbReference type="KEGG" id="bgok:Pr1d_17150"/>
<evidence type="ECO:0000313" key="2">
    <source>
        <dbReference type="Proteomes" id="UP000323917"/>
    </source>
</evidence>
<dbReference type="AlphaFoldDB" id="A0A5B9QBZ6"/>